<dbReference type="InterPro" id="IPR010920">
    <property type="entry name" value="LSM_dom_sf"/>
</dbReference>
<evidence type="ECO:0000256" key="7">
    <source>
        <dbReference type="ARBA" id="ARBA00023016"/>
    </source>
</evidence>
<keyword evidence="6 11" id="KW-1133">Transmembrane helix</keyword>
<dbReference type="InterPro" id="IPR049278">
    <property type="entry name" value="MS_channel_C"/>
</dbReference>
<evidence type="ECO:0000256" key="6">
    <source>
        <dbReference type="ARBA" id="ARBA00022989"/>
    </source>
</evidence>
<evidence type="ECO:0000256" key="1">
    <source>
        <dbReference type="ARBA" id="ARBA00004429"/>
    </source>
</evidence>
<dbReference type="FunFam" id="2.30.30.60:FF:000002">
    <property type="entry name" value="Mechanosensitive ion channel family protein"/>
    <property type="match status" value="1"/>
</dbReference>
<dbReference type="OrthoDB" id="9775207at2"/>
<feature type="transmembrane region" description="Helical" evidence="11">
    <location>
        <begin position="20"/>
        <end position="41"/>
    </location>
</feature>
<dbReference type="Pfam" id="PF21082">
    <property type="entry name" value="MS_channel_3rd"/>
    <property type="match status" value="1"/>
</dbReference>
<evidence type="ECO:0000313" key="15">
    <source>
        <dbReference type="Proteomes" id="UP000309676"/>
    </source>
</evidence>
<feature type="transmembrane region" description="Helical" evidence="11">
    <location>
        <begin position="163"/>
        <end position="180"/>
    </location>
</feature>
<dbReference type="EMBL" id="VCIW01000007">
    <property type="protein sequence ID" value="TLS51925.1"/>
    <property type="molecule type" value="Genomic_DNA"/>
</dbReference>
<keyword evidence="4" id="KW-0997">Cell inner membrane</keyword>
<keyword evidence="7" id="KW-0346">Stress response</keyword>
<proteinExistence type="inferred from homology"/>
<keyword evidence="15" id="KW-1185">Reference proteome</keyword>
<dbReference type="Gene3D" id="2.30.30.60">
    <property type="match status" value="1"/>
</dbReference>
<feature type="domain" description="Mechanosensitive ion channel MscS C-terminal" evidence="13">
    <location>
        <begin position="330"/>
        <end position="393"/>
    </location>
</feature>
<gene>
    <name evidence="14" type="ORF">FE782_13570</name>
</gene>
<evidence type="ECO:0000256" key="8">
    <source>
        <dbReference type="ARBA" id="ARBA00023136"/>
    </source>
</evidence>
<dbReference type="GO" id="GO:0005886">
    <property type="term" value="C:plasma membrane"/>
    <property type="evidence" value="ECO:0007669"/>
    <property type="project" value="UniProtKB-SubCell"/>
</dbReference>
<evidence type="ECO:0000259" key="12">
    <source>
        <dbReference type="Pfam" id="PF00924"/>
    </source>
</evidence>
<comment type="subcellular location">
    <subcellularLocation>
        <location evidence="1">Cell inner membrane</location>
        <topology evidence="1">Multi-pass membrane protein</topology>
    </subcellularLocation>
</comment>
<dbReference type="Proteomes" id="UP000309676">
    <property type="component" value="Unassembled WGS sequence"/>
</dbReference>
<evidence type="ECO:0000313" key="14">
    <source>
        <dbReference type="EMBL" id="TLS51925.1"/>
    </source>
</evidence>
<keyword evidence="3" id="KW-1003">Cell membrane</keyword>
<comment type="similarity">
    <text evidence="2">Belongs to the MscS (TC 1.A.23) family.</text>
</comment>
<dbReference type="PANTHER" id="PTHR30414">
    <property type="entry name" value="MINICONDUCTANCE MECHANOSENSITIVE CHANNEL YBDG"/>
    <property type="match status" value="1"/>
</dbReference>
<evidence type="ECO:0000256" key="5">
    <source>
        <dbReference type="ARBA" id="ARBA00022692"/>
    </source>
</evidence>
<feature type="transmembrane region" description="Helical" evidence="11">
    <location>
        <begin position="92"/>
        <end position="116"/>
    </location>
</feature>
<feature type="transmembrane region" description="Helical" evidence="11">
    <location>
        <begin position="137"/>
        <end position="157"/>
    </location>
</feature>
<name>A0A5R9GJW5_9BACL</name>
<comment type="caution">
    <text evidence="14">The sequence shown here is derived from an EMBL/GenBank/DDBJ whole genome shotgun (WGS) entry which is preliminary data.</text>
</comment>
<dbReference type="GO" id="GO:0071470">
    <property type="term" value="P:cellular response to osmotic stress"/>
    <property type="evidence" value="ECO:0007669"/>
    <property type="project" value="InterPro"/>
</dbReference>
<evidence type="ECO:0000259" key="13">
    <source>
        <dbReference type="Pfam" id="PF21082"/>
    </source>
</evidence>
<dbReference type="SUPFAM" id="SSF82689">
    <property type="entry name" value="Mechanosensitive channel protein MscS (YggB), C-terminal domain"/>
    <property type="match status" value="1"/>
</dbReference>
<dbReference type="RefSeq" id="WP_138194638.1">
    <property type="nucleotide sequence ID" value="NZ_VCIW01000007.1"/>
</dbReference>
<keyword evidence="5 11" id="KW-0812">Transmembrane</keyword>
<evidence type="ECO:0000256" key="11">
    <source>
        <dbReference type="SAM" id="Phobius"/>
    </source>
</evidence>
<keyword evidence="8 11" id="KW-0472">Membrane</keyword>
<sequence>MEFIREQLVRYGASTELAGLLSSWIMVVLIAGLSVVANFIAKKVVHGVVARFVKRNRFKWDDMLLERQVFQKLSHIVPVLIIYYFSPLFPSYQALLAKAAFCYFTIVGIVVLNACLDAADDIYRTYEVSKLKPIKGYIQVVKIFIFLVGAVAVIATLIGQSPIILLSGLGALSAVLMLIFKDSILGLVAGVQLASNDMVRVGDWIEMPKYHADGDVIDISLNTVKVRNFDHTITMIPSYALISDSFRNWRGMQTSGGRRIKRSIYIDASSIAFCSPEMIERFRSIHFLTEYVTERQRDIEAYNAERRIDTTVKVNGRQMTNIGVFRAYILHYLKQHPNIHQEMTLLVRQLAPGEYGLPLEIYAFTNTTVWASYETIQADIFDHIFAVAPEFGLRVFQNPTGYDLQQAGRSEARREGQVGVG</sequence>
<accession>A0A5R9GJW5</accession>
<dbReference type="PANTHER" id="PTHR30414:SF0">
    <property type="entry name" value="MINICONDUCTANCE MECHANOSENSITIVE CHANNEL YBDG"/>
    <property type="match status" value="1"/>
</dbReference>
<evidence type="ECO:0000256" key="10">
    <source>
        <dbReference type="ARBA" id="ARBA00093659"/>
    </source>
</evidence>
<protein>
    <recommendedName>
        <fullName evidence="9">Mechanosensing system component YbdG</fullName>
    </recommendedName>
    <alternativeName>
        <fullName evidence="10">Mechanosensitive channel homolog YbdG</fullName>
    </alternativeName>
</protein>
<evidence type="ECO:0000256" key="2">
    <source>
        <dbReference type="ARBA" id="ARBA00008017"/>
    </source>
</evidence>
<evidence type="ECO:0000256" key="3">
    <source>
        <dbReference type="ARBA" id="ARBA00022475"/>
    </source>
</evidence>
<dbReference type="GO" id="GO:0008381">
    <property type="term" value="F:mechanosensitive monoatomic ion channel activity"/>
    <property type="evidence" value="ECO:0007669"/>
    <property type="project" value="InterPro"/>
</dbReference>
<dbReference type="InterPro" id="IPR006685">
    <property type="entry name" value="MscS_channel_2nd"/>
</dbReference>
<dbReference type="Pfam" id="PF00924">
    <property type="entry name" value="MS_channel_2nd"/>
    <property type="match status" value="1"/>
</dbReference>
<organism evidence="14 15">
    <name type="scientific">Paenibacillus antri</name>
    <dbReference type="NCBI Taxonomy" id="2582848"/>
    <lineage>
        <taxon>Bacteria</taxon>
        <taxon>Bacillati</taxon>
        <taxon>Bacillota</taxon>
        <taxon>Bacilli</taxon>
        <taxon>Bacillales</taxon>
        <taxon>Paenibacillaceae</taxon>
        <taxon>Paenibacillus</taxon>
    </lineage>
</organism>
<dbReference type="InterPro" id="IPR011066">
    <property type="entry name" value="MscS_channel_C_sf"/>
</dbReference>
<reference evidence="14 15" key="1">
    <citation type="submission" date="2019-05" db="EMBL/GenBank/DDBJ databases">
        <authorList>
            <person name="Narsing Rao M.P."/>
            <person name="Li W.J."/>
        </authorList>
    </citation>
    <scope>NUCLEOTIDE SEQUENCE [LARGE SCALE GENOMIC DNA]</scope>
    <source>
        <strain evidence="14 15">SYSU_K30003</strain>
    </source>
</reference>
<dbReference type="InterPro" id="IPR030192">
    <property type="entry name" value="YbdG"/>
</dbReference>
<evidence type="ECO:0000256" key="4">
    <source>
        <dbReference type="ARBA" id="ARBA00022519"/>
    </source>
</evidence>
<dbReference type="SUPFAM" id="SSF50182">
    <property type="entry name" value="Sm-like ribonucleoproteins"/>
    <property type="match status" value="1"/>
</dbReference>
<dbReference type="InterPro" id="IPR023408">
    <property type="entry name" value="MscS_beta-dom_sf"/>
</dbReference>
<dbReference type="AlphaFoldDB" id="A0A5R9GJW5"/>
<feature type="domain" description="Mechanosensitive ion channel MscS" evidence="12">
    <location>
        <begin position="182"/>
        <end position="250"/>
    </location>
</feature>
<evidence type="ECO:0000256" key="9">
    <source>
        <dbReference type="ARBA" id="ARBA00093630"/>
    </source>
</evidence>